<dbReference type="GO" id="GO:0005634">
    <property type="term" value="C:nucleus"/>
    <property type="evidence" value="ECO:0007669"/>
    <property type="project" value="TreeGrafter"/>
</dbReference>
<dbReference type="SUPFAM" id="SSF55136">
    <property type="entry name" value="Probable bacterial effector-binding domain"/>
    <property type="match status" value="1"/>
</dbReference>
<dbReference type="GO" id="GO:0061709">
    <property type="term" value="P:reticulophagy"/>
    <property type="evidence" value="ECO:0007669"/>
    <property type="project" value="TreeGrafter"/>
</dbReference>
<feature type="compositionally biased region" description="Polar residues" evidence="1">
    <location>
        <begin position="300"/>
        <end position="314"/>
    </location>
</feature>
<comment type="caution">
    <text evidence="2">The sequence shown here is derived from an EMBL/GenBank/DDBJ whole genome shotgun (WGS) entry which is preliminary data.</text>
</comment>
<evidence type="ECO:0000256" key="1">
    <source>
        <dbReference type="SAM" id="MobiDB-lite"/>
    </source>
</evidence>
<dbReference type="Gene3D" id="3.20.80.10">
    <property type="entry name" value="Regulatory factor, effector binding domain"/>
    <property type="match status" value="1"/>
</dbReference>
<dbReference type="GO" id="GO:0106300">
    <property type="term" value="P:protein-DNA covalent cross-linking repair"/>
    <property type="evidence" value="ECO:0007669"/>
    <property type="project" value="TreeGrafter"/>
</dbReference>
<protein>
    <submittedName>
        <fullName evidence="2">Uncharacterized protein</fullName>
    </submittedName>
</protein>
<sequence length="321" mass="35819">MSDLLILALIVLLIVSLLVTVFGFLLYSGLLSDVDIRTGSPPIKNITIAYKYKEGPYKECGSTFTESCSIGPKLYCIGVYYDDPKTVPDEKCRYAVGNILSEGEEKPDEELVRQYRKFGFNIFSFPEVKHAVSTAFPNRTPLSYLLGIYRVYPLMTDYIKERQLEGSCFLEIYKEEVIQYMYPLSHINDFYVPEAREKEKEEEEESEEDGQMELTETSPLLPDVDSSSDAILLSQQPMSESRDAPLAPPTAATLPEQEPEGGGSNGDRVSESEDSASSFEELELELGRGQEGKDCPPATEATSMTPDLNTNEQSAVGKEEE</sequence>
<dbReference type="OrthoDB" id="2140079at2759"/>
<feature type="compositionally biased region" description="Basic and acidic residues" evidence="1">
    <location>
        <begin position="285"/>
        <end position="294"/>
    </location>
</feature>
<dbReference type="InterPro" id="IPR011256">
    <property type="entry name" value="Reg_factor_effector_dom_sf"/>
</dbReference>
<name>A0A9Q1D4T5_CONCO</name>
<keyword evidence="3" id="KW-1185">Reference proteome</keyword>
<accession>A0A9Q1D4T5</accession>
<organism evidence="2 3">
    <name type="scientific">Conger conger</name>
    <name type="common">Conger eel</name>
    <name type="synonym">Muraena conger</name>
    <dbReference type="NCBI Taxonomy" id="82655"/>
    <lineage>
        <taxon>Eukaryota</taxon>
        <taxon>Metazoa</taxon>
        <taxon>Chordata</taxon>
        <taxon>Craniata</taxon>
        <taxon>Vertebrata</taxon>
        <taxon>Euteleostomi</taxon>
        <taxon>Actinopterygii</taxon>
        <taxon>Neopterygii</taxon>
        <taxon>Teleostei</taxon>
        <taxon>Anguilliformes</taxon>
        <taxon>Congridae</taxon>
        <taxon>Conger</taxon>
    </lineage>
</organism>
<dbReference type="Proteomes" id="UP001152803">
    <property type="component" value="Unassembled WGS sequence"/>
</dbReference>
<evidence type="ECO:0000313" key="3">
    <source>
        <dbReference type="Proteomes" id="UP001152803"/>
    </source>
</evidence>
<feature type="compositionally biased region" description="Low complexity" evidence="1">
    <location>
        <begin position="218"/>
        <end position="229"/>
    </location>
</feature>
<dbReference type="AlphaFoldDB" id="A0A9Q1D4T5"/>
<gene>
    <name evidence="2" type="ORF">COCON_G00176060</name>
</gene>
<dbReference type="EMBL" id="JAFJMO010000013">
    <property type="protein sequence ID" value="KAJ8258594.1"/>
    <property type="molecule type" value="Genomic_DNA"/>
</dbReference>
<reference evidence="2" key="1">
    <citation type="journal article" date="2023" name="Science">
        <title>Genome structures resolve the early diversification of teleost fishes.</title>
        <authorList>
            <person name="Parey E."/>
            <person name="Louis A."/>
            <person name="Montfort J."/>
            <person name="Bouchez O."/>
            <person name="Roques C."/>
            <person name="Iampietro C."/>
            <person name="Lluch J."/>
            <person name="Castinel A."/>
            <person name="Donnadieu C."/>
            <person name="Desvignes T."/>
            <person name="Floi Bucao C."/>
            <person name="Jouanno E."/>
            <person name="Wen M."/>
            <person name="Mejri S."/>
            <person name="Dirks R."/>
            <person name="Jansen H."/>
            <person name="Henkel C."/>
            <person name="Chen W.J."/>
            <person name="Zahm M."/>
            <person name="Cabau C."/>
            <person name="Klopp C."/>
            <person name="Thompson A.W."/>
            <person name="Robinson-Rechavi M."/>
            <person name="Braasch I."/>
            <person name="Lecointre G."/>
            <person name="Bobe J."/>
            <person name="Postlethwait J.H."/>
            <person name="Berthelot C."/>
            <person name="Roest Crollius H."/>
            <person name="Guiguen Y."/>
        </authorList>
    </citation>
    <scope>NUCLEOTIDE SEQUENCE</scope>
    <source>
        <strain evidence="2">Concon-B</strain>
    </source>
</reference>
<dbReference type="PANTHER" id="PTHR15949:SF3">
    <property type="entry name" value="TESTIS-EXPRESSED PROTEIN 264"/>
    <property type="match status" value="1"/>
</dbReference>
<proteinExistence type="predicted"/>
<dbReference type="PANTHER" id="PTHR15949">
    <property type="entry name" value="TESTIS-EXPRESSED PROTEIN 264"/>
    <property type="match status" value="1"/>
</dbReference>
<dbReference type="GO" id="GO:0005657">
    <property type="term" value="C:replication fork"/>
    <property type="evidence" value="ECO:0007669"/>
    <property type="project" value="TreeGrafter"/>
</dbReference>
<evidence type="ECO:0000313" key="2">
    <source>
        <dbReference type="EMBL" id="KAJ8258594.1"/>
    </source>
</evidence>
<dbReference type="GO" id="GO:0005789">
    <property type="term" value="C:endoplasmic reticulum membrane"/>
    <property type="evidence" value="ECO:0007669"/>
    <property type="project" value="TreeGrafter"/>
</dbReference>
<feature type="compositionally biased region" description="Acidic residues" evidence="1">
    <location>
        <begin position="200"/>
        <end position="211"/>
    </location>
</feature>
<feature type="region of interest" description="Disordered" evidence="1">
    <location>
        <begin position="195"/>
        <end position="321"/>
    </location>
</feature>
<dbReference type="GO" id="GO:0000421">
    <property type="term" value="C:autophagosome membrane"/>
    <property type="evidence" value="ECO:0007669"/>
    <property type="project" value="TreeGrafter"/>
</dbReference>